<evidence type="ECO:0000313" key="2">
    <source>
        <dbReference type="EMBL" id="MPW25348.1"/>
    </source>
</evidence>
<evidence type="ECO:0000259" key="1">
    <source>
        <dbReference type="PROSITE" id="PS50052"/>
    </source>
</evidence>
<keyword evidence="2" id="KW-0418">Kinase</keyword>
<dbReference type="InterPro" id="IPR020590">
    <property type="entry name" value="Guanylate_kinase_CS"/>
</dbReference>
<proteinExistence type="predicted"/>
<organism evidence="2 3">
    <name type="scientific">Alkalibaculum sporogenes</name>
    <dbReference type="NCBI Taxonomy" id="2655001"/>
    <lineage>
        <taxon>Bacteria</taxon>
        <taxon>Bacillati</taxon>
        <taxon>Bacillota</taxon>
        <taxon>Clostridia</taxon>
        <taxon>Eubacteriales</taxon>
        <taxon>Eubacteriaceae</taxon>
        <taxon>Alkalibaculum</taxon>
    </lineage>
</organism>
<dbReference type="InterPro" id="IPR008145">
    <property type="entry name" value="GK/Ca_channel_bsu"/>
</dbReference>
<dbReference type="AlphaFoldDB" id="A0A6A7K786"/>
<dbReference type="SUPFAM" id="SSF52540">
    <property type="entry name" value="P-loop containing nucleoside triphosphate hydrolases"/>
    <property type="match status" value="1"/>
</dbReference>
<name>A0A6A7K786_9FIRM</name>
<comment type="caution">
    <text evidence="2">The sequence shown here is derived from an EMBL/GenBank/DDBJ whole genome shotgun (WGS) entry which is preliminary data.</text>
</comment>
<keyword evidence="2" id="KW-0808">Transferase</keyword>
<keyword evidence="3" id="KW-1185">Reference proteome</keyword>
<sequence>MGKIFVLMGKSSTGKDSIFKVLKEDSDLNLIPIITTTTRPIRNDETDGDQYFFIKYEKLIEYESKGKIIEKRKYDTTQGTWYYATIDDGQIDLSLGNYVLISTLEAYKKIQSYFGSENVIPIYIDIKDDIRLERAIIRERQETNPNYNELCRRFLADNVDFSIENLKDNNIIRHYRNYSLNETITEIKKDMLSFI</sequence>
<dbReference type="EMBL" id="WHNX01000007">
    <property type="protein sequence ID" value="MPW25348.1"/>
    <property type="molecule type" value="Genomic_DNA"/>
</dbReference>
<protein>
    <submittedName>
        <fullName evidence="2">Guanylate kinase</fullName>
    </submittedName>
</protein>
<dbReference type="InterPro" id="IPR008144">
    <property type="entry name" value="Guanylate_kin-like_dom"/>
</dbReference>
<accession>A0A6A7K786</accession>
<dbReference type="InterPro" id="IPR027417">
    <property type="entry name" value="P-loop_NTPase"/>
</dbReference>
<dbReference type="Gene3D" id="3.40.50.300">
    <property type="entry name" value="P-loop containing nucleotide triphosphate hydrolases"/>
    <property type="match status" value="1"/>
</dbReference>
<gene>
    <name evidence="2" type="ORF">GC105_06065</name>
</gene>
<dbReference type="PROSITE" id="PS00856">
    <property type="entry name" value="GUANYLATE_KINASE_1"/>
    <property type="match status" value="1"/>
</dbReference>
<dbReference type="GO" id="GO:0016301">
    <property type="term" value="F:kinase activity"/>
    <property type="evidence" value="ECO:0007669"/>
    <property type="project" value="UniProtKB-KW"/>
</dbReference>
<dbReference type="PROSITE" id="PS50052">
    <property type="entry name" value="GUANYLATE_KINASE_2"/>
    <property type="match status" value="1"/>
</dbReference>
<dbReference type="RefSeq" id="WP_152802764.1">
    <property type="nucleotide sequence ID" value="NZ_WHNX01000007.1"/>
</dbReference>
<dbReference type="Proteomes" id="UP000440004">
    <property type="component" value="Unassembled WGS sequence"/>
</dbReference>
<dbReference type="Pfam" id="PF00625">
    <property type="entry name" value="Guanylate_kin"/>
    <property type="match status" value="1"/>
</dbReference>
<reference evidence="2 3" key="1">
    <citation type="submission" date="2019-10" db="EMBL/GenBank/DDBJ databases">
        <title>Alkalibaculum tamaniensis sp.nov., a new alkaliphilic acetogen, isolated on methoxylated aromatics from a mud volcano.</title>
        <authorList>
            <person name="Khomyakova M.A."/>
            <person name="Merkel A.Y."/>
            <person name="Bonch-Osmolovskaya E.A."/>
            <person name="Slobodkin A.I."/>
        </authorList>
    </citation>
    <scope>NUCLEOTIDE SEQUENCE [LARGE SCALE GENOMIC DNA]</scope>
    <source>
        <strain evidence="2 3">M08DMB</strain>
    </source>
</reference>
<feature type="domain" description="Guanylate kinase-like" evidence="1">
    <location>
        <begin position="2"/>
        <end position="192"/>
    </location>
</feature>
<evidence type="ECO:0000313" key="3">
    <source>
        <dbReference type="Proteomes" id="UP000440004"/>
    </source>
</evidence>